<comment type="caution">
    <text evidence="5">The sequence shown here is derived from an EMBL/GenBank/DDBJ whole genome shotgun (WGS) entry which is preliminary data.</text>
</comment>
<evidence type="ECO:0000259" key="4">
    <source>
        <dbReference type="Pfam" id="PF10370"/>
    </source>
</evidence>
<dbReference type="Pfam" id="PF01557">
    <property type="entry name" value="FAA_hydrolase"/>
    <property type="match status" value="1"/>
</dbReference>
<dbReference type="GO" id="GO:0046872">
    <property type="term" value="F:metal ion binding"/>
    <property type="evidence" value="ECO:0007669"/>
    <property type="project" value="UniProtKB-KW"/>
</dbReference>
<evidence type="ECO:0000256" key="1">
    <source>
        <dbReference type="ARBA" id="ARBA00010211"/>
    </source>
</evidence>
<dbReference type="InterPro" id="IPR011234">
    <property type="entry name" value="Fumarylacetoacetase-like_C"/>
</dbReference>
<dbReference type="FunFam" id="3.90.850.10:FF:000002">
    <property type="entry name" value="2-hydroxyhepta-2,4-diene-1,7-dioate isomerase"/>
    <property type="match status" value="1"/>
</dbReference>
<gene>
    <name evidence="5" type="ORF">ENJ96_06565</name>
</gene>
<feature type="domain" description="Rv2993c-like N-terminal" evidence="4">
    <location>
        <begin position="1"/>
        <end position="50"/>
    </location>
</feature>
<organism evidence="5">
    <name type="scientific">Thermodesulfatator atlanticus</name>
    <dbReference type="NCBI Taxonomy" id="501497"/>
    <lineage>
        <taxon>Bacteria</taxon>
        <taxon>Pseudomonadati</taxon>
        <taxon>Thermodesulfobacteriota</taxon>
        <taxon>Thermodesulfobacteria</taxon>
        <taxon>Thermodesulfobacteriales</taxon>
        <taxon>Thermodesulfatatoraceae</taxon>
        <taxon>Thermodesulfatator</taxon>
    </lineage>
</organism>
<comment type="similarity">
    <text evidence="1">Belongs to the FAH family.</text>
</comment>
<dbReference type="PANTHER" id="PTHR42796:SF4">
    <property type="entry name" value="FUMARYLACETOACETATE HYDROLASE DOMAIN-CONTAINING PROTEIN 2A"/>
    <property type="match status" value="1"/>
</dbReference>
<dbReference type="GO" id="GO:0019752">
    <property type="term" value="P:carboxylic acid metabolic process"/>
    <property type="evidence" value="ECO:0007669"/>
    <property type="project" value="UniProtKB-ARBA"/>
</dbReference>
<keyword evidence="2" id="KW-0479">Metal-binding</keyword>
<accession>A0A7V5P096</accession>
<keyword evidence="5" id="KW-0378">Hydrolase</keyword>
<evidence type="ECO:0000313" key="5">
    <source>
        <dbReference type="EMBL" id="HHI97498.1"/>
    </source>
</evidence>
<dbReference type="EMBL" id="DROK01000188">
    <property type="protein sequence ID" value="HHI97498.1"/>
    <property type="molecule type" value="Genomic_DNA"/>
</dbReference>
<dbReference type="SUPFAM" id="SSF56529">
    <property type="entry name" value="FAH"/>
    <property type="match status" value="1"/>
</dbReference>
<sequence>MRLGRVLYQNEAYYALFETEKIKLLKEFPAKGLCFSGLEITPSEARIIAPCVPSKIIALGLNYRDHARELGLPLPEEPLIFMKPPSAVIGPEEHILLPPESERVDYEAELAVVIGRKARRVKPEEAYGYILGYTCFNDVTARDLQQKDGQWTRAKSFDTFAPFGPWIETELDPSDLRVRSYLNGELKQDSSTRELVFSVPEIVSFVSNIMTLLPGDLIATGTPPGIGPLTAGDVIEVEIEGIGRLKNYVSPENLL</sequence>
<name>A0A7V5P096_9BACT</name>
<dbReference type="Gene3D" id="3.90.850.10">
    <property type="entry name" value="Fumarylacetoacetase-like, C-terminal domain"/>
    <property type="match status" value="1"/>
</dbReference>
<dbReference type="PANTHER" id="PTHR42796">
    <property type="entry name" value="FUMARYLACETOACETATE HYDROLASE DOMAIN-CONTAINING PROTEIN 2A-RELATED"/>
    <property type="match status" value="1"/>
</dbReference>
<protein>
    <submittedName>
        <fullName evidence="5">FAA hydrolase family protein</fullName>
    </submittedName>
</protein>
<proteinExistence type="inferred from homology"/>
<dbReference type="InterPro" id="IPR018833">
    <property type="entry name" value="Rv2993c-like_N"/>
</dbReference>
<evidence type="ECO:0000256" key="2">
    <source>
        <dbReference type="ARBA" id="ARBA00022723"/>
    </source>
</evidence>
<dbReference type="AlphaFoldDB" id="A0A7V5P096"/>
<feature type="domain" description="Fumarylacetoacetase-like C-terminal" evidence="3">
    <location>
        <begin position="55"/>
        <end position="249"/>
    </location>
</feature>
<dbReference type="GO" id="GO:0016853">
    <property type="term" value="F:isomerase activity"/>
    <property type="evidence" value="ECO:0007669"/>
    <property type="project" value="UniProtKB-ARBA"/>
</dbReference>
<dbReference type="InterPro" id="IPR051121">
    <property type="entry name" value="FAH"/>
</dbReference>
<dbReference type="InterPro" id="IPR036663">
    <property type="entry name" value="Fumarylacetoacetase_C_sf"/>
</dbReference>
<dbReference type="Proteomes" id="UP000886101">
    <property type="component" value="Unassembled WGS sequence"/>
</dbReference>
<dbReference type="GO" id="GO:0016787">
    <property type="term" value="F:hydrolase activity"/>
    <property type="evidence" value="ECO:0007669"/>
    <property type="project" value="UniProtKB-KW"/>
</dbReference>
<dbReference type="Pfam" id="PF10370">
    <property type="entry name" value="Rv2993c-like_N"/>
    <property type="match status" value="1"/>
</dbReference>
<reference evidence="5" key="1">
    <citation type="journal article" date="2020" name="mSystems">
        <title>Genome- and Community-Level Interaction Insights into Carbon Utilization and Element Cycling Functions of Hydrothermarchaeota in Hydrothermal Sediment.</title>
        <authorList>
            <person name="Zhou Z."/>
            <person name="Liu Y."/>
            <person name="Xu W."/>
            <person name="Pan J."/>
            <person name="Luo Z.H."/>
            <person name="Li M."/>
        </authorList>
    </citation>
    <scope>NUCLEOTIDE SEQUENCE [LARGE SCALE GENOMIC DNA]</scope>
    <source>
        <strain evidence="5">HyVt-533</strain>
    </source>
</reference>
<evidence type="ECO:0000259" key="3">
    <source>
        <dbReference type="Pfam" id="PF01557"/>
    </source>
</evidence>